<protein>
    <submittedName>
        <fullName evidence="1">Regulatory-associated protein of mTOR</fullName>
    </submittedName>
</protein>
<reference evidence="2" key="1">
    <citation type="submission" date="2013-09" db="EMBL/GenBank/DDBJ databases">
        <title>Corchorus olitorius genome sequencing.</title>
        <authorList>
            <person name="Alam M."/>
            <person name="Haque M.S."/>
            <person name="Islam M.S."/>
            <person name="Emdad E.M."/>
            <person name="Islam M.M."/>
            <person name="Ahmed B."/>
            <person name="Halim A."/>
            <person name="Hossen Q.M.M."/>
            <person name="Hossain M.Z."/>
            <person name="Ahmed R."/>
            <person name="Khan M.M."/>
            <person name="Islam R."/>
            <person name="Rashid M.M."/>
            <person name="Khan S.A."/>
            <person name="Rahman M.S."/>
            <person name="Alam M."/>
            <person name="Yahiya A.S."/>
            <person name="Khan M.S."/>
            <person name="Azam M.S."/>
            <person name="Haque T."/>
            <person name="Lashkar M.Z.H."/>
            <person name="Akhand A.I."/>
            <person name="Morshed G."/>
            <person name="Roy S."/>
            <person name="Uddin K.S."/>
            <person name="Rabeya T."/>
            <person name="Hossain A.S."/>
            <person name="Chowdhury A."/>
            <person name="Snigdha A.R."/>
            <person name="Mortoza M.S."/>
            <person name="Matin S.A."/>
            <person name="Hoque S.M.E."/>
            <person name="Islam M.K."/>
            <person name="Roy D.K."/>
            <person name="Haider R."/>
            <person name="Moosa M.M."/>
            <person name="Elias S.M."/>
            <person name="Hasan A.M."/>
            <person name="Jahan S."/>
            <person name="Shafiuddin M."/>
            <person name="Mahmood N."/>
            <person name="Shommy N.S."/>
        </authorList>
    </citation>
    <scope>NUCLEOTIDE SEQUENCE [LARGE SCALE GENOMIC DNA]</scope>
    <source>
        <strain evidence="2">cv. O-4</strain>
    </source>
</reference>
<organism evidence="1 2">
    <name type="scientific">Corchorus olitorius</name>
    <dbReference type="NCBI Taxonomy" id="93759"/>
    <lineage>
        <taxon>Eukaryota</taxon>
        <taxon>Viridiplantae</taxon>
        <taxon>Streptophyta</taxon>
        <taxon>Embryophyta</taxon>
        <taxon>Tracheophyta</taxon>
        <taxon>Spermatophyta</taxon>
        <taxon>Magnoliopsida</taxon>
        <taxon>eudicotyledons</taxon>
        <taxon>Gunneridae</taxon>
        <taxon>Pentapetalae</taxon>
        <taxon>rosids</taxon>
        <taxon>malvids</taxon>
        <taxon>Malvales</taxon>
        <taxon>Malvaceae</taxon>
        <taxon>Grewioideae</taxon>
        <taxon>Apeibeae</taxon>
        <taxon>Corchorus</taxon>
    </lineage>
</organism>
<gene>
    <name evidence="1" type="ORF">COLO4_29201</name>
</gene>
<name>A0A1R3HFX4_9ROSI</name>
<comment type="caution">
    <text evidence="1">The sequence shown here is derived from an EMBL/GenBank/DDBJ whole genome shotgun (WGS) entry which is preliminary data.</text>
</comment>
<dbReference type="EMBL" id="AWUE01020259">
    <property type="protein sequence ID" value="OMO69211.1"/>
    <property type="molecule type" value="Genomic_DNA"/>
</dbReference>
<dbReference type="Proteomes" id="UP000187203">
    <property type="component" value="Unassembled WGS sequence"/>
</dbReference>
<keyword evidence="2" id="KW-1185">Reference proteome</keyword>
<dbReference type="AlphaFoldDB" id="A0A1R3HFX4"/>
<accession>A0A1R3HFX4</accession>
<proteinExistence type="predicted"/>
<evidence type="ECO:0000313" key="1">
    <source>
        <dbReference type="EMBL" id="OMO69211.1"/>
    </source>
</evidence>
<sequence>MPSLSFLSVALQTTLDLHEIAFLLLRVKHTTLPQCAEFPADVFTSCLTTPIKSLSGTISSSVYNVEFWAMILCLEVFALLNQRTIGKGTQQKGDAFKILDDIKLVKCLA</sequence>
<evidence type="ECO:0000313" key="2">
    <source>
        <dbReference type="Proteomes" id="UP000187203"/>
    </source>
</evidence>
<dbReference type="OrthoDB" id="10262360at2759"/>